<keyword evidence="8" id="KW-1185">Reference proteome</keyword>
<evidence type="ECO:0000313" key="8">
    <source>
        <dbReference type="Proteomes" id="UP000614811"/>
    </source>
</evidence>
<dbReference type="InterPro" id="IPR036188">
    <property type="entry name" value="FAD/NAD-bd_sf"/>
</dbReference>
<evidence type="ECO:0000256" key="4">
    <source>
        <dbReference type="ARBA" id="ARBA00023002"/>
    </source>
</evidence>
<keyword evidence="3" id="KW-0274">FAD</keyword>
<gene>
    <name evidence="7" type="ORF">GCM10008090_03130</name>
</gene>
<accession>A0A918VHH5</accession>
<evidence type="ECO:0000256" key="2">
    <source>
        <dbReference type="ARBA" id="ARBA00022630"/>
    </source>
</evidence>
<comment type="caution">
    <text evidence="7">The sequence shown here is derived from an EMBL/GenBank/DDBJ whole genome shotgun (WGS) entry which is preliminary data.</text>
</comment>
<dbReference type="RefSeq" id="WP_189398249.1">
    <property type="nucleotide sequence ID" value="NZ_BMXA01000001.1"/>
</dbReference>
<dbReference type="GO" id="GO:0071949">
    <property type="term" value="F:FAD binding"/>
    <property type="evidence" value="ECO:0007669"/>
    <property type="project" value="InterPro"/>
</dbReference>
<dbReference type="InterPro" id="IPR002938">
    <property type="entry name" value="FAD-bd"/>
</dbReference>
<dbReference type="InterPro" id="IPR050493">
    <property type="entry name" value="FAD-dep_Monooxygenase_BioMet"/>
</dbReference>
<evidence type="ECO:0000259" key="6">
    <source>
        <dbReference type="Pfam" id="PF01494"/>
    </source>
</evidence>
<dbReference type="AlphaFoldDB" id="A0A918VHH5"/>
<name>A0A918VHH5_9GAMM</name>
<sequence>MNIVIAGAGIGGLTTALCLARDGHHVTLLERKSEFLELGAGLQCGANAMRVLLSLGLGAALEEYAVAPGAAVFRHGISGAQFHSAELGASYASRYGAPYYHLHRAHLQQVLVDAVRQESSIEIHMNSRVETFKADVNHVRVRAGSLQLEADCLIGADGIRSAVRTQMNPGVAPRKTGNVAWRGVIDVSRLPSDFMPLIATNFVGPGRHMVVYYVDAGQLLNFVGVVENRRSDALDWVSVAPWQELKEDFSGWHPMVQTLIDAVDRHACYRWTLCDLPTMSTWTQGRVALLGDAAHATLPFMASGAALAIEDARVLQRSLAAEPNLPMALKFYQNTRRARAHKVQRDSARVGRLYHLSSAWLQKQLFGGLSIAAQRQARFLAEYDANHTRLVSASD</sequence>
<reference evidence="7" key="1">
    <citation type="journal article" date="2014" name="Int. J. Syst. Evol. Microbiol.">
        <title>Complete genome sequence of Corynebacterium casei LMG S-19264T (=DSM 44701T), isolated from a smear-ripened cheese.</title>
        <authorList>
            <consortium name="US DOE Joint Genome Institute (JGI-PGF)"/>
            <person name="Walter F."/>
            <person name="Albersmeier A."/>
            <person name="Kalinowski J."/>
            <person name="Ruckert C."/>
        </authorList>
    </citation>
    <scope>NUCLEOTIDE SEQUENCE</scope>
    <source>
        <strain evidence="7">KCTC 12711</strain>
    </source>
</reference>
<keyword evidence="2" id="KW-0285">Flavoprotein</keyword>
<evidence type="ECO:0000256" key="5">
    <source>
        <dbReference type="ARBA" id="ARBA00023033"/>
    </source>
</evidence>
<comment type="cofactor">
    <cofactor evidence="1">
        <name>FAD</name>
        <dbReference type="ChEBI" id="CHEBI:57692"/>
    </cofactor>
</comment>
<dbReference type="SUPFAM" id="SSF51905">
    <property type="entry name" value="FAD/NAD(P)-binding domain"/>
    <property type="match status" value="1"/>
</dbReference>
<dbReference type="PANTHER" id="PTHR13789:SF318">
    <property type="entry name" value="GERANYLGERANYL DIPHOSPHATE REDUCTASE"/>
    <property type="match status" value="1"/>
</dbReference>
<keyword evidence="4" id="KW-0560">Oxidoreductase</keyword>
<evidence type="ECO:0000313" key="7">
    <source>
        <dbReference type="EMBL" id="GGZ98126.1"/>
    </source>
</evidence>
<dbReference type="Pfam" id="PF01494">
    <property type="entry name" value="FAD_binding_3"/>
    <property type="match status" value="1"/>
</dbReference>
<dbReference type="SUPFAM" id="SSF54373">
    <property type="entry name" value="FAD-linked reductases, C-terminal domain"/>
    <property type="match status" value="1"/>
</dbReference>
<organism evidence="7 8">
    <name type="scientific">Arenicella chitinivorans</name>
    <dbReference type="NCBI Taxonomy" id="1329800"/>
    <lineage>
        <taxon>Bacteria</taxon>
        <taxon>Pseudomonadati</taxon>
        <taxon>Pseudomonadota</taxon>
        <taxon>Gammaproteobacteria</taxon>
        <taxon>Arenicellales</taxon>
        <taxon>Arenicellaceae</taxon>
        <taxon>Arenicella</taxon>
    </lineage>
</organism>
<reference evidence="7" key="2">
    <citation type="submission" date="2020-09" db="EMBL/GenBank/DDBJ databases">
        <authorList>
            <person name="Sun Q."/>
            <person name="Kim S."/>
        </authorList>
    </citation>
    <scope>NUCLEOTIDE SEQUENCE</scope>
    <source>
        <strain evidence="7">KCTC 12711</strain>
    </source>
</reference>
<dbReference type="EMBL" id="BMXA01000001">
    <property type="protein sequence ID" value="GGZ98126.1"/>
    <property type="molecule type" value="Genomic_DNA"/>
</dbReference>
<feature type="domain" description="FAD-binding" evidence="6">
    <location>
        <begin position="3"/>
        <end position="345"/>
    </location>
</feature>
<evidence type="ECO:0000256" key="3">
    <source>
        <dbReference type="ARBA" id="ARBA00022827"/>
    </source>
</evidence>
<dbReference type="GO" id="GO:0004497">
    <property type="term" value="F:monooxygenase activity"/>
    <property type="evidence" value="ECO:0007669"/>
    <property type="project" value="UniProtKB-KW"/>
</dbReference>
<protein>
    <submittedName>
        <fullName evidence="7">Monooxygenase</fullName>
    </submittedName>
</protein>
<dbReference type="PANTHER" id="PTHR13789">
    <property type="entry name" value="MONOOXYGENASE"/>
    <property type="match status" value="1"/>
</dbReference>
<keyword evidence="5 7" id="KW-0503">Monooxygenase</keyword>
<evidence type="ECO:0000256" key="1">
    <source>
        <dbReference type="ARBA" id="ARBA00001974"/>
    </source>
</evidence>
<dbReference type="Gene3D" id="3.50.50.60">
    <property type="entry name" value="FAD/NAD(P)-binding domain"/>
    <property type="match status" value="1"/>
</dbReference>
<proteinExistence type="predicted"/>
<dbReference type="Proteomes" id="UP000614811">
    <property type="component" value="Unassembled WGS sequence"/>
</dbReference>
<dbReference type="PRINTS" id="PR00420">
    <property type="entry name" value="RNGMNOXGNASE"/>
</dbReference>